<proteinExistence type="predicted"/>
<keyword evidence="1" id="KW-0812">Transmembrane</keyword>
<reference evidence="2" key="1">
    <citation type="submission" date="2014-09" db="EMBL/GenBank/DDBJ databases">
        <authorList>
            <person name="Magalhaes I.L.F."/>
            <person name="Oliveira U."/>
            <person name="Santos F.R."/>
            <person name="Vidigal T.H.D.A."/>
            <person name="Brescovit A.D."/>
            <person name="Santos A.J."/>
        </authorList>
    </citation>
    <scope>NUCLEOTIDE SEQUENCE</scope>
    <source>
        <tissue evidence="2">Shoot tissue taken approximately 20 cm above the soil surface</tissue>
    </source>
</reference>
<reference evidence="2" key="2">
    <citation type="journal article" date="2015" name="Data Brief">
        <title>Shoot transcriptome of the giant reed, Arundo donax.</title>
        <authorList>
            <person name="Barrero R.A."/>
            <person name="Guerrero F.D."/>
            <person name="Moolhuijzen P."/>
            <person name="Goolsby J.A."/>
            <person name="Tidwell J."/>
            <person name="Bellgard S.E."/>
            <person name="Bellgard M.I."/>
        </authorList>
    </citation>
    <scope>NUCLEOTIDE SEQUENCE</scope>
    <source>
        <tissue evidence="2">Shoot tissue taken approximately 20 cm above the soil surface</tissue>
    </source>
</reference>
<organism evidence="2">
    <name type="scientific">Arundo donax</name>
    <name type="common">Giant reed</name>
    <name type="synonym">Donax arundinaceus</name>
    <dbReference type="NCBI Taxonomy" id="35708"/>
    <lineage>
        <taxon>Eukaryota</taxon>
        <taxon>Viridiplantae</taxon>
        <taxon>Streptophyta</taxon>
        <taxon>Embryophyta</taxon>
        <taxon>Tracheophyta</taxon>
        <taxon>Spermatophyta</taxon>
        <taxon>Magnoliopsida</taxon>
        <taxon>Liliopsida</taxon>
        <taxon>Poales</taxon>
        <taxon>Poaceae</taxon>
        <taxon>PACMAD clade</taxon>
        <taxon>Arundinoideae</taxon>
        <taxon>Arundineae</taxon>
        <taxon>Arundo</taxon>
    </lineage>
</organism>
<keyword evidence="1" id="KW-0472">Membrane</keyword>
<feature type="transmembrane region" description="Helical" evidence="1">
    <location>
        <begin position="6"/>
        <end position="26"/>
    </location>
</feature>
<evidence type="ECO:0000313" key="2">
    <source>
        <dbReference type="EMBL" id="JAD92834.1"/>
    </source>
</evidence>
<protein>
    <submittedName>
        <fullName evidence="2">Uncharacterized protein</fullName>
    </submittedName>
</protein>
<keyword evidence="1" id="KW-1133">Transmembrane helix</keyword>
<accession>A0A0A9DW86</accession>
<name>A0A0A9DW86_ARUDO</name>
<sequence>MNHVSLLILVTLLHLAHVFLWIVAIVDVEAYLNVWKVVFWFTKFLHQELL</sequence>
<dbReference type="EMBL" id="GBRH01205061">
    <property type="protein sequence ID" value="JAD92834.1"/>
    <property type="molecule type" value="Transcribed_RNA"/>
</dbReference>
<evidence type="ECO:0000256" key="1">
    <source>
        <dbReference type="SAM" id="Phobius"/>
    </source>
</evidence>
<dbReference type="AlphaFoldDB" id="A0A0A9DW86"/>